<dbReference type="SUPFAM" id="SSF52266">
    <property type="entry name" value="SGNH hydrolase"/>
    <property type="match status" value="1"/>
</dbReference>
<proteinExistence type="predicted"/>
<reference evidence="3 4" key="1">
    <citation type="submission" date="2016-10" db="EMBL/GenBank/DDBJ databases">
        <authorList>
            <person name="de Groot N.N."/>
        </authorList>
    </citation>
    <scope>NUCLEOTIDE SEQUENCE [LARGE SCALE GENOMIC DNA]</scope>
    <source>
        <strain evidence="3 4">47C3B</strain>
    </source>
</reference>
<feature type="signal peptide" evidence="1">
    <location>
        <begin position="1"/>
        <end position="30"/>
    </location>
</feature>
<gene>
    <name evidence="3" type="ORF">SAMN05216464_1143</name>
</gene>
<dbReference type="InterPro" id="IPR036514">
    <property type="entry name" value="SGNH_hydro_sf"/>
</dbReference>
<dbReference type="EMBL" id="FNAI01000014">
    <property type="protein sequence ID" value="SDF18206.1"/>
    <property type="molecule type" value="Genomic_DNA"/>
</dbReference>
<keyword evidence="1" id="KW-0732">Signal</keyword>
<dbReference type="Pfam" id="PF13472">
    <property type="entry name" value="Lipase_GDSL_2"/>
    <property type="match status" value="1"/>
</dbReference>
<dbReference type="STRING" id="1391627.SAMN05216464_1143"/>
<evidence type="ECO:0000256" key="1">
    <source>
        <dbReference type="SAM" id="SignalP"/>
    </source>
</evidence>
<dbReference type="CDD" id="cd01834">
    <property type="entry name" value="SGNH_hydrolase_like_2"/>
    <property type="match status" value="1"/>
</dbReference>
<dbReference type="GO" id="GO:0004622">
    <property type="term" value="F:phosphatidylcholine lysophospholipase activity"/>
    <property type="evidence" value="ECO:0007669"/>
    <property type="project" value="TreeGrafter"/>
</dbReference>
<dbReference type="Gene3D" id="3.40.50.1110">
    <property type="entry name" value="SGNH hydrolase"/>
    <property type="match status" value="1"/>
</dbReference>
<keyword evidence="4" id="KW-1185">Reference proteome</keyword>
<organism evidence="3 4">
    <name type="scientific">Mucilaginibacter pineti</name>
    <dbReference type="NCBI Taxonomy" id="1391627"/>
    <lineage>
        <taxon>Bacteria</taxon>
        <taxon>Pseudomonadati</taxon>
        <taxon>Bacteroidota</taxon>
        <taxon>Sphingobacteriia</taxon>
        <taxon>Sphingobacteriales</taxon>
        <taxon>Sphingobacteriaceae</taxon>
        <taxon>Mucilaginibacter</taxon>
    </lineage>
</organism>
<sequence>MLNQFSVNSIFTSGLMKKFFCALLMSGVFACNAGAQSIQPFKQGDRVVFMGNSITDGGHYHSYIWLYYITHFPNRRMEVFNAGIGGDIARQMYERLDGDAFAKKPTVMTLTFGMNDTGYQNLKGPQADSAYKAKVNEALKSFGLITGKLKQHPEIRKIMIGSSPYDETSKIKTTPLMGKNAAMLRIVVEQKSTAISNGWNFIDLNTPMTAINQSQQQKDSTFTMEGNDRIHPTNDGQMVMAYLFLKAQGLAGKKVSEVALAVNSKQPLIADNCKISLLSVTKNAVKFNYLANSLPYPTDTIPGGFGKPARSQADALKLISFTDEFNQELLLVKGLTAGNYTLKIDGKVIGNWSADEYAAGINMALLKNTPQYQQALAIMHINEERWEIERRLREYYWIHYSILKPKGLLFNDGDATVDSLQKYARKDFFVAVTVPTYQKARFKSVRDAWAQEIVLLTNQLYAINKPVTHRIEITQSK</sequence>
<dbReference type="Proteomes" id="UP000199072">
    <property type="component" value="Unassembled WGS sequence"/>
</dbReference>
<name>A0A1G7J029_9SPHI</name>
<dbReference type="InterPro" id="IPR051532">
    <property type="entry name" value="Ester_Hydrolysis_Enzymes"/>
</dbReference>
<feature type="domain" description="SGNH hydrolase-type esterase" evidence="2">
    <location>
        <begin position="49"/>
        <end position="237"/>
    </location>
</feature>
<evidence type="ECO:0000259" key="2">
    <source>
        <dbReference type="Pfam" id="PF13472"/>
    </source>
</evidence>
<accession>A0A1G7J029</accession>
<feature type="chain" id="PRO_5011608922" evidence="1">
    <location>
        <begin position="31"/>
        <end position="477"/>
    </location>
</feature>
<dbReference type="AlphaFoldDB" id="A0A1G7J029"/>
<dbReference type="PANTHER" id="PTHR30383:SF5">
    <property type="entry name" value="SGNH HYDROLASE-TYPE ESTERASE DOMAIN-CONTAINING PROTEIN"/>
    <property type="match status" value="1"/>
</dbReference>
<evidence type="ECO:0000313" key="4">
    <source>
        <dbReference type="Proteomes" id="UP000199072"/>
    </source>
</evidence>
<dbReference type="InterPro" id="IPR013830">
    <property type="entry name" value="SGNH_hydro"/>
</dbReference>
<dbReference type="PANTHER" id="PTHR30383">
    <property type="entry name" value="THIOESTERASE 1/PROTEASE 1/LYSOPHOSPHOLIPASE L1"/>
    <property type="match status" value="1"/>
</dbReference>
<protein>
    <submittedName>
        <fullName evidence="3">Lysophospholipase L1</fullName>
    </submittedName>
</protein>
<evidence type="ECO:0000313" key="3">
    <source>
        <dbReference type="EMBL" id="SDF18206.1"/>
    </source>
</evidence>